<sequence length="474" mass="52867">MKIGLLILRQDVQHTQQGGNAIDARYYISHARHEFKTCYISKSNAEADIDEICNNGYDRFLNYMVCIAKRDQDNIADHCEQVAESEDTVRVAAITKHLEAKGVPLLNNQTGANQDMKMSVVRNINGLNPAFATSQSWFCLVMDMGLETKVFTPAQQVSSHCLDRETSHPASANFVFVTDAPLKAELESIALDLFKATCSGFACTRIELISTGDAISLEGRICPPRAFSPREAATYEDLVIEKEFAGGHMAFFDMIVASKEMRSGQDSDRNRHLASVYDGFAPRYSAARANTGLSRMQEDLSRDYDFSGTVLDLACGSGEFGAILHDRGVAAKITGSDLSPGMTQSPYIQNHYEKPLLIGPMDELVMSVNAFDNVVCFAAFQFLDPVHLTAFLARMFMVAKRSVTAIHEDLTEAYIENMKKRHGELCTNFNHVSTLEEFGVPEGWKQVRMERFSLYDNPNLGETVYGFVVRFERL</sequence>
<gene>
    <name evidence="2" type="ORF">PCAMFM013_S026g000111</name>
</gene>
<dbReference type="InterPro" id="IPR029063">
    <property type="entry name" value="SAM-dependent_MTases_sf"/>
</dbReference>
<name>A0A0G4PQ07_PENC3</name>
<reference evidence="2 3" key="1">
    <citation type="journal article" date="2014" name="Nat. Commun.">
        <title>Multiple recent horizontal transfers of a large genomic region in cheese making fungi.</title>
        <authorList>
            <person name="Cheeseman K."/>
            <person name="Ropars J."/>
            <person name="Renault P."/>
            <person name="Dupont J."/>
            <person name="Gouzy J."/>
            <person name="Branca A."/>
            <person name="Abraham A.L."/>
            <person name="Ceppi M."/>
            <person name="Conseiller E."/>
            <person name="Debuchy R."/>
            <person name="Malagnac F."/>
            <person name="Goarin A."/>
            <person name="Silar P."/>
            <person name="Lacoste S."/>
            <person name="Sallet E."/>
            <person name="Bensimon A."/>
            <person name="Giraud T."/>
            <person name="Brygoo Y."/>
        </authorList>
    </citation>
    <scope>NUCLEOTIDE SEQUENCE [LARGE SCALE GENOMIC DNA]</scope>
    <source>
        <strain evidence="3">FM 013</strain>
    </source>
</reference>
<dbReference type="GO" id="GO:0032259">
    <property type="term" value="P:methylation"/>
    <property type="evidence" value="ECO:0007669"/>
    <property type="project" value="UniProtKB-KW"/>
</dbReference>
<accession>A0A0G4PQ07</accession>
<dbReference type="SUPFAM" id="SSF53335">
    <property type="entry name" value="S-adenosyl-L-methionine-dependent methyltransferases"/>
    <property type="match status" value="1"/>
</dbReference>
<protein>
    <submittedName>
        <fullName evidence="2">Methyltransferase type 11</fullName>
    </submittedName>
</protein>
<evidence type="ECO:0000313" key="2">
    <source>
        <dbReference type="EMBL" id="CRL28246.1"/>
    </source>
</evidence>
<dbReference type="CDD" id="cd02440">
    <property type="entry name" value="AdoMet_MTases"/>
    <property type="match status" value="1"/>
</dbReference>
<proteinExistence type="predicted"/>
<dbReference type="GO" id="GO:0008168">
    <property type="term" value="F:methyltransferase activity"/>
    <property type="evidence" value="ECO:0007669"/>
    <property type="project" value="UniProtKB-KW"/>
</dbReference>
<dbReference type="Pfam" id="PF13649">
    <property type="entry name" value="Methyltransf_25"/>
    <property type="match status" value="1"/>
</dbReference>
<dbReference type="Proteomes" id="UP000053732">
    <property type="component" value="Unassembled WGS sequence"/>
</dbReference>
<organism evidence="2 3">
    <name type="scientific">Penicillium camemberti (strain FM 013)</name>
    <dbReference type="NCBI Taxonomy" id="1429867"/>
    <lineage>
        <taxon>Eukaryota</taxon>
        <taxon>Fungi</taxon>
        <taxon>Dikarya</taxon>
        <taxon>Ascomycota</taxon>
        <taxon>Pezizomycotina</taxon>
        <taxon>Eurotiomycetes</taxon>
        <taxon>Eurotiomycetidae</taxon>
        <taxon>Eurotiales</taxon>
        <taxon>Aspergillaceae</taxon>
        <taxon>Penicillium</taxon>
    </lineage>
</organism>
<evidence type="ECO:0000259" key="1">
    <source>
        <dbReference type="Pfam" id="PF13649"/>
    </source>
</evidence>
<keyword evidence="2" id="KW-0808">Transferase</keyword>
<keyword evidence="2" id="KW-0489">Methyltransferase</keyword>
<dbReference type="InterPro" id="IPR041698">
    <property type="entry name" value="Methyltransf_25"/>
</dbReference>
<feature type="domain" description="Methyltransferase" evidence="1">
    <location>
        <begin position="310"/>
        <end position="400"/>
    </location>
</feature>
<evidence type="ECO:0000313" key="3">
    <source>
        <dbReference type="Proteomes" id="UP000053732"/>
    </source>
</evidence>
<dbReference type="EMBL" id="HG793159">
    <property type="protein sequence ID" value="CRL28246.1"/>
    <property type="molecule type" value="Genomic_DNA"/>
</dbReference>
<dbReference type="AlphaFoldDB" id="A0A0G4PQ07"/>
<dbReference type="Gene3D" id="3.40.50.150">
    <property type="entry name" value="Vaccinia Virus protein VP39"/>
    <property type="match status" value="1"/>
</dbReference>
<keyword evidence="3" id="KW-1185">Reference proteome</keyword>